<organism evidence="2 3">
    <name type="scientific">Kribbella alba</name>
    <dbReference type="NCBI Taxonomy" id="190197"/>
    <lineage>
        <taxon>Bacteria</taxon>
        <taxon>Bacillati</taxon>
        <taxon>Actinomycetota</taxon>
        <taxon>Actinomycetes</taxon>
        <taxon>Propionibacteriales</taxon>
        <taxon>Kribbellaceae</taxon>
        <taxon>Kribbella</taxon>
    </lineage>
</organism>
<dbReference type="CDD" id="cd13585">
    <property type="entry name" value="PBP2_TMBP_like"/>
    <property type="match status" value="1"/>
</dbReference>
<feature type="chain" id="PRO_5046220993" evidence="1">
    <location>
        <begin position="31"/>
        <end position="426"/>
    </location>
</feature>
<dbReference type="Pfam" id="PF01547">
    <property type="entry name" value="SBP_bac_1"/>
    <property type="match status" value="1"/>
</dbReference>
<dbReference type="Proteomes" id="UP001501319">
    <property type="component" value="Unassembled WGS sequence"/>
</dbReference>
<sequence length="426" mass="45115">MTSLRTKRMIALILSVVAAAGLSACSVGQASGGGSSKNIDFWTINLKEGYTPYITTLMKNYETAHPGVTINWVDIPDLTQAQTRLTAALSSGKSPDVVNVTPFILPQLAKSGAVLPLSKITGDTAAIGSKYTKGFWDAGVLNGEAYAIPYYGSASALLYNKAIFQKAGLNPAKPPQTWAEVFADSKIIYAKTGIPGFVQTLDDFDDAGNPADIIASQAGVPLLNADGTKSVFNTPTAVSYFQNYVDGVKAGWISKTSVNGVVLDGAGELAKGKVAMTFLGPWSLRWTKANSSADVYKNIVLAPHIKSPTGYSNAFLQQFAIPSGSKNPAQALDFARYVSGTVVTLASQAPVLPTLTADVTSPKYLSLFGAKVLTAEPIKFFWPQDPNVAQLIASLRENMQAALLGSKSTQQALDDAVQTWDSLLTK</sequence>
<reference evidence="2 3" key="1">
    <citation type="journal article" date="2019" name="Int. J. Syst. Evol. Microbiol.">
        <title>The Global Catalogue of Microorganisms (GCM) 10K type strain sequencing project: providing services to taxonomists for standard genome sequencing and annotation.</title>
        <authorList>
            <consortium name="The Broad Institute Genomics Platform"/>
            <consortium name="The Broad Institute Genome Sequencing Center for Infectious Disease"/>
            <person name="Wu L."/>
            <person name="Ma J."/>
        </authorList>
    </citation>
    <scope>NUCLEOTIDE SEQUENCE [LARGE SCALE GENOMIC DNA]</scope>
    <source>
        <strain evidence="2 3">JCM 14306</strain>
    </source>
</reference>
<keyword evidence="3" id="KW-1185">Reference proteome</keyword>
<dbReference type="InterPro" id="IPR006059">
    <property type="entry name" value="SBP"/>
</dbReference>
<accession>A0ABN2F3N7</accession>
<dbReference type="EMBL" id="BAAANE010000003">
    <property type="protein sequence ID" value="GAA1626519.1"/>
    <property type="molecule type" value="Genomic_DNA"/>
</dbReference>
<dbReference type="SUPFAM" id="SSF53850">
    <property type="entry name" value="Periplasmic binding protein-like II"/>
    <property type="match status" value="1"/>
</dbReference>
<gene>
    <name evidence="2" type="ORF">GCM10009744_13030</name>
</gene>
<keyword evidence="1" id="KW-0732">Signal</keyword>
<dbReference type="PANTHER" id="PTHR43649">
    <property type="entry name" value="ARABINOSE-BINDING PROTEIN-RELATED"/>
    <property type="match status" value="1"/>
</dbReference>
<protein>
    <submittedName>
        <fullName evidence="2">Sugar ABC transporter substrate-binding protein</fullName>
    </submittedName>
</protein>
<dbReference type="Gene3D" id="3.40.190.10">
    <property type="entry name" value="Periplasmic binding protein-like II"/>
    <property type="match status" value="1"/>
</dbReference>
<dbReference type="PROSITE" id="PS51257">
    <property type="entry name" value="PROKAR_LIPOPROTEIN"/>
    <property type="match status" value="1"/>
</dbReference>
<evidence type="ECO:0000313" key="3">
    <source>
        <dbReference type="Proteomes" id="UP001501319"/>
    </source>
</evidence>
<dbReference type="PANTHER" id="PTHR43649:SF12">
    <property type="entry name" value="DIACETYLCHITOBIOSE BINDING PROTEIN DASA"/>
    <property type="match status" value="1"/>
</dbReference>
<comment type="caution">
    <text evidence="2">The sequence shown here is derived from an EMBL/GenBank/DDBJ whole genome shotgun (WGS) entry which is preliminary data.</text>
</comment>
<name>A0ABN2F3N7_9ACTN</name>
<dbReference type="RefSeq" id="WP_344109843.1">
    <property type="nucleotide sequence ID" value="NZ_BAAANE010000003.1"/>
</dbReference>
<evidence type="ECO:0000313" key="2">
    <source>
        <dbReference type="EMBL" id="GAA1626519.1"/>
    </source>
</evidence>
<evidence type="ECO:0000256" key="1">
    <source>
        <dbReference type="SAM" id="SignalP"/>
    </source>
</evidence>
<dbReference type="InterPro" id="IPR050490">
    <property type="entry name" value="Bact_solute-bd_prot1"/>
</dbReference>
<feature type="signal peptide" evidence="1">
    <location>
        <begin position="1"/>
        <end position="30"/>
    </location>
</feature>
<proteinExistence type="predicted"/>